<evidence type="ECO:0000313" key="17">
    <source>
        <dbReference type="EMBL" id="KGM07424.1"/>
    </source>
</evidence>
<dbReference type="EMBL" id="JRQD01000002">
    <property type="protein sequence ID" value="KGM07424.1"/>
    <property type="molecule type" value="Genomic_DNA"/>
</dbReference>
<dbReference type="EC" id="3.4.16.4" evidence="14"/>
<dbReference type="InterPro" id="IPR001460">
    <property type="entry name" value="PCN-bd_Tpept"/>
</dbReference>
<protein>
    <recommendedName>
        <fullName evidence="14">Peptidoglycan D,D-transpeptidase MrdA</fullName>
        <ecNumber evidence="14">3.4.16.4</ecNumber>
    </recommendedName>
    <alternativeName>
        <fullName evidence="14">Penicillin-binding protein 2</fullName>
        <shortName evidence="14">PBP-2</shortName>
    </alternativeName>
</protein>
<dbReference type="GO" id="GO:0009002">
    <property type="term" value="F:serine-type D-Ala-D-Ala carboxypeptidase activity"/>
    <property type="evidence" value="ECO:0007669"/>
    <property type="project" value="UniProtKB-UniRule"/>
</dbReference>
<dbReference type="GO" id="GO:0008360">
    <property type="term" value="P:regulation of cell shape"/>
    <property type="evidence" value="ECO:0007669"/>
    <property type="project" value="UniProtKB-KW"/>
</dbReference>
<dbReference type="RefSeq" id="WP_036312673.1">
    <property type="nucleotide sequence ID" value="NZ_JRQD01000002.1"/>
</dbReference>
<keyword evidence="13 14" id="KW-0961">Cell wall biogenesis/degradation</keyword>
<dbReference type="PANTHER" id="PTHR30627:SF2">
    <property type="entry name" value="PEPTIDOGLYCAN D,D-TRANSPEPTIDASE MRDA"/>
    <property type="match status" value="1"/>
</dbReference>
<evidence type="ECO:0000313" key="18">
    <source>
        <dbReference type="Proteomes" id="UP000029999"/>
    </source>
</evidence>
<dbReference type="SUPFAM" id="SSF56601">
    <property type="entry name" value="beta-lactamase/transpeptidase-like"/>
    <property type="match status" value="1"/>
</dbReference>
<dbReference type="STRING" id="392484.LP43_1035"/>
<gene>
    <name evidence="14" type="primary">mrdA</name>
    <name evidence="17" type="ORF">LP43_1035</name>
</gene>
<accession>A0A0A0BJY9</accession>
<dbReference type="InterPro" id="IPR005311">
    <property type="entry name" value="PBP_dimer"/>
</dbReference>
<evidence type="ECO:0000256" key="1">
    <source>
        <dbReference type="ARBA" id="ARBA00004167"/>
    </source>
</evidence>
<comment type="caution">
    <text evidence="17">The sequence shown here is derived from an EMBL/GenBank/DDBJ whole genome shotgun (WGS) entry which is preliminary data.</text>
</comment>
<evidence type="ECO:0000256" key="10">
    <source>
        <dbReference type="ARBA" id="ARBA00022984"/>
    </source>
</evidence>
<evidence type="ECO:0000256" key="9">
    <source>
        <dbReference type="ARBA" id="ARBA00022960"/>
    </source>
</evidence>
<keyword evidence="5 14" id="KW-0121">Carboxypeptidase</keyword>
<dbReference type="GO" id="GO:0071555">
    <property type="term" value="P:cell wall organization"/>
    <property type="evidence" value="ECO:0007669"/>
    <property type="project" value="UniProtKB-KW"/>
</dbReference>
<dbReference type="PANTHER" id="PTHR30627">
    <property type="entry name" value="PEPTIDOGLYCAN D,D-TRANSPEPTIDASE"/>
    <property type="match status" value="1"/>
</dbReference>
<comment type="function">
    <text evidence="14">Catalyzes cross-linking of the peptidoglycan cell wall.</text>
</comment>
<evidence type="ECO:0000256" key="5">
    <source>
        <dbReference type="ARBA" id="ARBA00022645"/>
    </source>
</evidence>
<keyword evidence="8 14" id="KW-0378">Hydrolase</keyword>
<dbReference type="GO" id="GO:0008658">
    <property type="term" value="F:penicillin binding"/>
    <property type="evidence" value="ECO:0007669"/>
    <property type="project" value="UniProtKB-UniRule"/>
</dbReference>
<organism evidence="17 18">
    <name type="scientific">Methylophaga thiooxydans</name>
    <dbReference type="NCBI Taxonomy" id="392484"/>
    <lineage>
        <taxon>Bacteria</taxon>
        <taxon>Pseudomonadati</taxon>
        <taxon>Pseudomonadota</taxon>
        <taxon>Gammaproteobacteria</taxon>
        <taxon>Thiotrichales</taxon>
        <taxon>Piscirickettsiaceae</taxon>
        <taxon>Methylophaga</taxon>
    </lineage>
</organism>
<dbReference type="GO" id="GO:0005886">
    <property type="term" value="C:plasma membrane"/>
    <property type="evidence" value="ECO:0007669"/>
    <property type="project" value="UniProtKB-SubCell"/>
</dbReference>
<feature type="active site" description="Acyl-ester intermediate" evidence="14">
    <location>
        <position position="326"/>
    </location>
</feature>
<keyword evidence="12 14" id="KW-0472">Membrane</keyword>
<reference evidence="17 18" key="1">
    <citation type="submission" date="2014-09" db="EMBL/GenBank/DDBJ databases">
        <authorList>
            <person name="Grob C."/>
            <person name="Taubert M."/>
            <person name="Howat A.M."/>
            <person name="Burns O.J."/>
            <person name="Dixon J.L."/>
            <person name="Chen Y."/>
            <person name="Murrell J.C."/>
        </authorList>
    </citation>
    <scope>NUCLEOTIDE SEQUENCE [LARGE SCALE GENOMIC DNA]</scope>
    <source>
        <strain evidence="17">L4</strain>
    </source>
</reference>
<keyword evidence="7 14" id="KW-0812">Transmembrane</keyword>
<evidence type="ECO:0000256" key="7">
    <source>
        <dbReference type="ARBA" id="ARBA00022692"/>
    </source>
</evidence>
<dbReference type="Pfam" id="PF00905">
    <property type="entry name" value="Transpeptidase"/>
    <property type="match status" value="1"/>
</dbReference>
<keyword evidence="3 14" id="KW-1003">Cell membrane</keyword>
<evidence type="ECO:0000256" key="6">
    <source>
        <dbReference type="ARBA" id="ARBA00022670"/>
    </source>
</evidence>
<comment type="catalytic activity">
    <reaction evidence="14">
        <text>Preferential cleavage: (Ac)2-L-Lys-D-Ala-|-D-Ala. Also transpeptidation of peptidyl-alanyl moieties that are N-acyl substituents of D-alanine.</text>
        <dbReference type="EC" id="3.4.16.4"/>
    </reaction>
</comment>
<name>A0A0A0BJY9_9GAMM</name>
<evidence type="ECO:0000256" key="8">
    <source>
        <dbReference type="ARBA" id="ARBA00022801"/>
    </source>
</evidence>
<keyword evidence="4 14" id="KW-0997">Cell inner membrane</keyword>
<feature type="domain" description="Penicillin-binding protein dimerisation" evidence="16">
    <location>
        <begin position="64"/>
        <end position="235"/>
    </location>
</feature>
<keyword evidence="10 14" id="KW-0573">Peptidoglycan synthesis</keyword>
<proteinExistence type="inferred from homology"/>
<keyword evidence="6 14" id="KW-0645">Protease</keyword>
<comment type="similarity">
    <text evidence="14">Belongs to the transpeptidase family. MrdA subfamily.</text>
</comment>
<dbReference type="Gene3D" id="3.90.1310.10">
    <property type="entry name" value="Penicillin-binding protein 2a (Domain 2)"/>
    <property type="match status" value="1"/>
</dbReference>
<evidence type="ECO:0000256" key="12">
    <source>
        <dbReference type="ARBA" id="ARBA00023136"/>
    </source>
</evidence>
<dbReference type="SUPFAM" id="SSF56519">
    <property type="entry name" value="Penicillin binding protein dimerisation domain"/>
    <property type="match status" value="1"/>
</dbReference>
<dbReference type="HAMAP" id="MF_02081">
    <property type="entry name" value="MrdA_transpept"/>
    <property type="match status" value="1"/>
</dbReference>
<dbReference type="GO" id="GO:0009252">
    <property type="term" value="P:peptidoglycan biosynthetic process"/>
    <property type="evidence" value="ECO:0007669"/>
    <property type="project" value="UniProtKB-UniRule"/>
</dbReference>
<sequence length="623" mass="69657">MASRFTLKDHFRESRLINGRLIFAAVLSVLVFAVVIVRLVVLQVLEYEHFDSLSNRNRVDIEPLPPQRGLIYDRNGVILAENIPTFSLEMVPEKVPDIEQTLNELSDLLALTADDVNEFQQRLNRHRRFQQVVIRQRLTEQEVARFSANRHRFPGVDIEGRLIRHYPQGHLFAHAVGYVGRINERDMQIIDQQNYKGTLQIGKTGVEKEYEDDLHGDVGYRQVETNVQGRIVRELMSVASHSGDDLFLHVDINLQRVASEALGDYNGSVVAMDPRTGGVLAMVSKPDFDPNSFVSGISTKEYGTLRDSPDRPLFDRALRGHYPPGSTLKPFVALAGLELGVVTEHSKTYCPGWYTLPGHDHRYRCWKHYGHGHVDLKDAVAQSCDVYFYDLAHALGIDRMHQFLDLFGFGHRTGVDIPSESRGLSPSKEWKRGSRNQAWFPGETLISGIGQGFNQTTPIQLAHATSTLAMRGVTTAPQVVRASRAAGDADMQLRNSNNVHSLPMENSQHWEAVIDSMVEVIHGARGTARHVGEGMPFKIAGKTGTAQVFGIAQDEKYDAETLERKLHDHALFIAFAPANKPEFVVAVVVENGGSGSKTAAPIAREMIKQHFGIIEEIDEQPDQ</sequence>
<evidence type="ECO:0000256" key="11">
    <source>
        <dbReference type="ARBA" id="ARBA00022989"/>
    </source>
</evidence>
<dbReference type="AlphaFoldDB" id="A0A0A0BJY9"/>
<evidence type="ECO:0000256" key="2">
    <source>
        <dbReference type="ARBA" id="ARBA00004236"/>
    </source>
</evidence>
<comment type="subcellular location">
    <subcellularLocation>
        <location evidence="14">Cell inner membrane</location>
        <topology evidence="14">Single-pass membrane protein</topology>
    </subcellularLocation>
    <subcellularLocation>
        <location evidence="2">Cell membrane</location>
    </subcellularLocation>
    <subcellularLocation>
        <location evidence="1">Membrane</location>
        <topology evidence="1">Single-pass membrane protein</topology>
    </subcellularLocation>
</comment>
<dbReference type="Gene3D" id="3.30.1390.30">
    <property type="entry name" value="Penicillin-binding protein 2a, domain 3"/>
    <property type="match status" value="1"/>
</dbReference>
<dbReference type="GO" id="GO:0006508">
    <property type="term" value="P:proteolysis"/>
    <property type="evidence" value="ECO:0007669"/>
    <property type="project" value="UniProtKB-KW"/>
</dbReference>
<feature type="transmembrane region" description="Helical" evidence="14">
    <location>
        <begin position="21"/>
        <end position="45"/>
    </location>
</feature>
<dbReference type="GO" id="GO:0071972">
    <property type="term" value="F:peptidoglycan L,D-transpeptidase activity"/>
    <property type="evidence" value="ECO:0007669"/>
    <property type="project" value="TreeGrafter"/>
</dbReference>
<dbReference type="Pfam" id="PF03717">
    <property type="entry name" value="PBP_dimer"/>
    <property type="match status" value="1"/>
</dbReference>
<evidence type="ECO:0000256" key="14">
    <source>
        <dbReference type="HAMAP-Rule" id="MF_02081"/>
    </source>
</evidence>
<evidence type="ECO:0000259" key="15">
    <source>
        <dbReference type="Pfam" id="PF00905"/>
    </source>
</evidence>
<dbReference type="InterPro" id="IPR050515">
    <property type="entry name" value="Beta-lactam/transpept"/>
</dbReference>
<dbReference type="Gene3D" id="3.40.710.10">
    <property type="entry name" value="DD-peptidase/beta-lactamase superfamily"/>
    <property type="match status" value="1"/>
</dbReference>
<evidence type="ECO:0000256" key="4">
    <source>
        <dbReference type="ARBA" id="ARBA00022519"/>
    </source>
</evidence>
<keyword evidence="9 14" id="KW-0133">Cell shape</keyword>
<evidence type="ECO:0000259" key="16">
    <source>
        <dbReference type="Pfam" id="PF03717"/>
    </source>
</evidence>
<dbReference type="InterPro" id="IPR036138">
    <property type="entry name" value="PBP_dimer_sf"/>
</dbReference>
<evidence type="ECO:0000256" key="3">
    <source>
        <dbReference type="ARBA" id="ARBA00022475"/>
    </source>
</evidence>
<dbReference type="UniPathway" id="UPA00219"/>
<evidence type="ECO:0000256" key="13">
    <source>
        <dbReference type="ARBA" id="ARBA00023316"/>
    </source>
</evidence>
<keyword evidence="11 14" id="KW-1133">Transmembrane helix</keyword>
<dbReference type="InterPro" id="IPR017790">
    <property type="entry name" value="Penicillin-binding_protein_2"/>
</dbReference>
<dbReference type="NCBIfam" id="TIGR03423">
    <property type="entry name" value="pbp2_mrdA"/>
    <property type="match status" value="1"/>
</dbReference>
<dbReference type="InterPro" id="IPR012338">
    <property type="entry name" value="Beta-lactam/transpept-like"/>
</dbReference>
<feature type="domain" description="Penicillin-binding protein transpeptidase" evidence="15">
    <location>
        <begin position="267"/>
        <end position="607"/>
    </location>
</feature>
<comment type="pathway">
    <text evidence="14">Cell wall biogenesis; peptidoglycan biosynthesis.</text>
</comment>
<dbReference type="Proteomes" id="UP000029999">
    <property type="component" value="Unassembled WGS sequence"/>
</dbReference>
<comment type="caution">
    <text evidence="14">Lacks conserved residue(s) required for the propagation of feature annotation.</text>
</comment>